<dbReference type="SUPFAM" id="SSF46785">
    <property type="entry name" value="Winged helix' DNA-binding domain"/>
    <property type="match status" value="1"/>
</dbReference>
<keyword evidence="4" id="KW-0804">Transcription</keyword>
<evidence type="ECO:0000256" key="4">
    <source>
        <dbReference type="ARBA" id="ARBA00023163"/>
    </source>
</evidence>
<dbReference type="InterPro" id="IPR011711">
    <property type="entry name" value="GntR_C"/>
</dbReference>
<accession>A0ABM7YGH9</accession>
<protein>
    <recommendedName>
        <fullName evidence="6">Pyruvate dehydrogenase complex repressor</fullName>
    </recommendedName>
</protein>
<reference evidence="8" key="1">
    <citation type="submission" date="2022-04" db="EMBL/GenBank/DDBJ databases">
        <title>Whole genome sequence of Sphaerotilus sp. FB-5.</title>
        <authorList>
            <person name="Takeda M."/>
            <person name="Narihara S."/>
            <person name="Akimoto M."/>
            <person name="Akimoto R."/>
            <person name="Nishiyashiki S."/>
            <person name="Murakami T."/>
        </authorList>
    </citation>
    <scope>NUCLEOTIDE SEQUENCE</scope>
    <source>
        <strain evidence="8">FB-5</strain>
    </source>
</reference>
<dbReference type="Gene3D" id="1.10.10.10">
    <property type="entry name" value="Winged helix-like DNA-binding domain superfamily/Winged helix DNA-binding domain"/>
    <property type="match status" value="1"/>
</dbReference>
<keyword evidence="3" id="KW-0238">DNA-binding</keyword>
<keyword evidence="2" id="KW-0805">Transcription regulation</keyword>
<organism evidence="8 9">
    <name type="scientific">Sphaerotilus microaerophilus</name>
    <dbReference type="NCBI Taxonomy" id="2914710"/>
    <lineage>
        <taxon>Bacteria</taxon>
        <taxon>Pseudomonadati</taxon>
        <taxon>Pseudomonadota</taxon>
        <taxon>Betaproteobacteria</taxon>
        <taxon>Burkholderiales</taxon>
        <taxon>Sphaerotilaceae</taxon>
        <taxon>Sphaerotilus</taxon>
    </lineage>
</organism>
<dbReference type="Proteomes" id="UP001057498">
    <property type="component" value="Chromosome"/>
</dbReference>
<dbReference type="PRINTS" id="PR00035">
    <property type="entry name" value="HTHGNTR"/>
</dbReference>
<dbReference type="InterPro" id="IPR008920">
    <property type="entry name" value="TF_FadR/GntR_C"/>
</dbReference>
<dbReference type="InterPro" id="IPR036388">
    <property type="entry name" value="WH-like_DNA-bd_sf"/>
</dbReference>
<dbReference type="InterPro" id="IPR000524">
    <property type="entry name" value="Tscrpt_reg_HTH_GntR"/>
</dbReference>
<dbReference type="Gene3D" id="1.20.120.530">
    <property type="entry name" value="GntR ligand-binding domain-like"/>
    <property type="match status" value="1"/>
</dbReference>
<evidence type="ECO:0000259" key="7">
    <source>
        <dbReference type="PROSITE" id="PS50949"/>
    </source>
</evidence>
<keyword evidence="9" id="KW-1185">Reference proteome</keyword>
<evidence type="ECO:0000313" key="9">
    <source>
        <dbReference type="Proteomes" id="UP001057498"/>
    </source>
</evidence>
<evidence type="ECO:0000256" key="1">
    <source>
        <dbReference type="ARBA" id="ARBA00022491"/>
    </source>
</evidence>
<dbReference type="RefSeq" id="WP_251971545.1">
    <property type="nucleotide sequence ID" value="NZ_AP025730.1"/>
</dbReference>
<evidence type="ECO:0000256" key="6">
    <source>
        <dbReference type="ARBA" id="ARBA00039592"/>
    </source>
</evidence>
<dbReference type="SUPFAM" id="SSF48008">
    <property type="entry name" value="GntR ligand-binding domain-like"/>
    <property type="match status" value="1"/>
</dbReference>
<name>A0ABM7YGH9_9BURK</name>
<gene>
    <name evidence="8" type="ORF">CATMQ487_02120</name>
</gene>
<comment type="function">
    <text evidence="5">Transcriptional repressor for the pyruvate dehydrogenase complex genes aceEF and lpd.</text>
</comment>
<proteinExistence type="predicted"/>
<sequence length="241" mass="26668">MKHQLAERLPDQLARRLERSILLGEWRPGQRLPAERAWAPALGVSRGALREALRLLAERGLVQQRHGAGSFVSERPDDRRADPWTQLLQRQPLMQADLLEFRAMLEMRSAELAAERADAADLARLAERHAAVAAAYAGADRAEQVRADVAFHRAIADATRNPVFSYLVATLLELLHEHVQLSIADLAPDSAEARDLAAQHAALWQALRSRDPAGAAAAARQHIGYVQQRWARRMAGTDDAA</sequence>
<evidence type="ECO:0000256" key="2">
    <source>
        <dbReference type="ARBA" id="ARBA00023015"/>
    </source>
</evidence>
<dbReference type="InterPro" id="IPR036390">
    <property type="entry name" value="WH_DNA-bd_sf"/>
</dbReference>
<dbReference type="CDD" id="cd07377">
    <property type="entry name" value="WHTH_GntR"/>
    <property type="match status" value="1"/>
</dbReference>
<dbReference type="SMART" id="SM00895">
    <property type="entry name" value="FCD"/>
    <property type="match status" value="1"/>
</dbReference>
<feature type="domain" description="HTH gntR-type" evidence="7">
    <location>
        <begin position="7"/>
        <end position="75"/>
    </location>
</feature>
<dbReference type="EMBL" id="AP025730">
    <property type="protein sequence ID" value="BDI03242.1"/>
    <property type="molecule type" value="Genomic_DNA"/>
</dbReference>
<evidence type="ECO:0000313" key="8">
    <source>
        <dbReference type="EMBL" id="BDI03242.1"/>
    </source>
</evidence>
<dbReference type="SMART" id="SM00345">
    <property type="entry name" value="HTH_GNTR"/>
    <property type="match status" value="1"/>
</dbReference>
<dbReference type="PANTHER" id="PTHR43537">
    <property type="entry name" value="TRANSCRIPTIONAL REGULATOR, GNTR FAMILY"/>
    <property type="match status" value="1"/>
</dbReference>
<dbReference type="PROSITE" id="PS50949">
    <property type="entry name" value="HTH_GNTR"/>
    <property type="match status" value="1"/>
</dbReference>
<evidence type="ECO:0000256" key="3">
    <source>
        <dbReference type="ARBA" id="ARBA00023125"/>
    </source>
</evidence>
<dbReference type="Pfam" id="PF00392">
    <property type="entry name" value="GntR"/>
    <property type="match status" value="1"/>
</dbReference>
<evidence type="ECO:0000256" key="5">
    <source>
        <dbReference type="ARBA" id="ARBA00037357"/>
    </source>
</evidence>
<keyword evidence="1" id="KW-0678">Repressor</keyword>
<dbReference type="PANTHER" id="PTHR43537:SF34">
    <property type="entry name" value="PYRUVATE DEHYDROGENASE COMPLEX REPRESSOR"/>
    <property type="match status" value="1"/>
</dbReference>
<dbReference type="Pfam" id="PF07729">
    <property type="entry name" value="FCD"/>
    <property type="match status" value="1"/>
</dbReference>